<feature type="transmembrane region" description="Helical" evidence="8">
    <location>
        <begin position="344"/>
        <end position="365"/>
    </location>
</feature>
<dbReference type="PANTHER" id="PTHR11730">
    <property type="entry name" value="AMMONIUM TRANSPORTER"/>
    <property type="match status" value="1"/>
</dbReference>
<feature type="transmembrane region" description="Helical" evidence="8">
    <location>
        <begin position="53"/>
        <end position="77"/>
    </location>
</feature>
<dbReference type="SUPFAM" id="SSF111352">
    <property type="entry name" value="Ammonium transporter"/>
    <property type="match status" value="1"/>
</dbReference>
<feature type="transmembrane region" description="Helical" evidence="8">
    <location>
        <begin position="211"/>
        <end position="234"/>
    </location>
</feature>
<keyword evidence="4 8" id="KW-0812">Transmembrane</keyword>
<evidence type="ECO:0000256" key="5">
    <source>
        <dbReference type="ARBA" id="ARBA00022989"/>
    </source>
</evidence>
<feature type="compositionally biased region" description="Gly residues" evidence="9">
    <location>
        <begin position="760"/>
        <end position="769"/>
    </location>
</feature>
<accession>A0ABQ5SBZ1</accession>
<evidence type="ECO:0000256" key="8">
    <source>
        <dbReference type="RuleBase" id="RU362002"/>
    </source>
</evidence>
<evidence type="ECO:0000259" key="10">
    <source>
        <dbReference type="Pfam" id="PF00909"/>
    </source>
</evidence>
<dbReference type="InterPro" id="IPR018047">
    <property type="entry name" value="Ammonium_transpt_CS"/>
</dbReference>
<keyword evidence="6 8" id="KW-0472">Membrane</keyword>
<dbReference type="InterPro" id="IPR024041">
    <property type="entry name" value="NH4_transpt_AmtB-like_dom"/>
</dbReference>
<feature type="compositionally biased region" description="Gly residues" evidence="9">
    <location>
        <begin position="595"/>
        <end position="604"/>
    </location>
</feature>
<feature type="transmembrane region" description="Helical" evidence="8">
    <location>
        <begin position="89"/>
        <end position="111"/>
    </location>
</feature>
<feature type="transmembrane region" description="Helical" evidence="8">
    <location>
        <begin position="145"/>
        <end position="163"/>
    </location>
</feature>
<keyword evidence="5 8" id="KW-1133">Transmembrane helix</keyword>
<keyword evidence="3 8" id="KW-0813">Transport</keyword>
<dbReference type="Proteomes" id="UP001165090">
    <property type="component" value="Unassembled WGS sequence"/>
</dbReference>
<name>A0ABQ5SBZ1_9CHLO</name>
<feature type="region of interest" description="Disordered" evidence="9">
    <location>
        <begin position="595"/>
        <end position="678"/>
    </location>
</feature>
<organism evidence="11 12">
    <name type="scientific">Volvox africanus</name>
    <dbReference type="NCBI Taxonomy" id="51714"/>
    <lineage>
        <taxon>Eukaryota</taxon>
        <taxon>Viridiplantae</taxon>
        <taxon>Chlorophyta</taxon>
        <taxon>core chlorophytes</taxon>
        <taxon>Chlorophyceae</taxon>
        <taxon>CS clade</taxon>
        <taxon>Chlamydomonadales</taxon>
        <taxon>Volvocaceae</taxon>
        <taxon>Volvox</taxon>
    </lineage>
</organism>
<dbReference type="InterPro" id="IPR001905">
    <property type="entry name" value="Ammonium_transpt"/>
</dbReference>
<feature type="transmembrane region" description="Helical" evidence="8">
    <location>
        <begin position="292"/>
        <end position="313"/>
    </location>
</feature>
<evidence type="ECO:0000313" key="11">
    <source>
        <dbReference type="EMBL" id="GLI66983.1"/>
    </source>
</evidence>
<feature type="compositionally biased region" description="Polar residues" evidence="9">
    <location>
        <begin position="772"/>
        <end position="783"/>
    </location>
</feature>
<evidence type="ECO:0000256" key="4">
    <source>
        <dbReference type="ARBA" id="ARBA00022692"/>
    </source>
</evidence>
<comment type="subcellular location">
    <subcellularLocation>
        <location evidence="8">Cell membrane</location>
        <topology evidence="8">Multi-pass membrane protein</topology>
    </subcellularLocation>
    <subcellularLocation>
        <location evidence="1">Membrane</location>
        <topology evidence="1">Multi-pass membrane protein</topology>
    </subcellularLocation>
</comment>
<feature type="transmembrane region" description="Helical" evidence="8">
    <location>
        <begin position="422"/>
        <end position="447"/>
    </location>
</feature>
<evidence type="ECO:0000256" key="9">
    <source>
        <dbReference type="SAM" id="MobiDB-lite"/>
    </source>
</evidence>
<evidence type="ECO:0000313" key="12">
    <source>
        <dbReference type="Proteomes" id="UP001165090"/>
    </source>
</evidence>
<gene>
    <name evidence="11" type="ORF">VaNZ11_011079</name>
</gene>
<feature type="transmembrane region" description="Helical" evidence="8">
    <location>
        <begin position="255"/>
        <end position="272"/>
    </location>
</feature>
<feature type="region of interest" description="Disordered" evidence="9">
    <location>
        <begin position="724"/>
        <end position="796"/>
    </location>
</feature>
<feature type="compositionally biased region" description="Low complexity" evidence="9">
    <location>
        <begin position="736"/>
        <end position="746"/>
    </location>
</feature>
<evidence type="ECO:0000256" key="2">
    <source>
        <dbReference type="ARBA" id="ARBA00005887"/>
    </source>
</evidence>
<evidence type="ECO:0000256" key="7">
    <source>
        <dbReference type="ARBA" id="ARBA00023177"/>
    </source>
</evidence>
<dbReference type="InterPro" id="IPR029020">
    <property type="entry name" value="Ammonium/urea_transptr"/>
</dbReference>
<evidence type="ECO:0000256" key="3">
    <source>
        <dbReference type="ARBA" id="ARBA00022448"/>
    </source>
</evidence>
<dbReference type="Gene3D" id="1.10.3430.10">
    <property type="entry name" value="Ammonium transporter AmtB like domains"/>
    <property type="match status" value="1"/>
</dbReference>
<comment type="caution">
    <text evidence="11">The sequence shown here is derived from an EMBL/GenBank/DDBJ whole genome shotgun (WGS) entry which is preliminary data.</text>
</comment>
<dbReference type="EMBL" id="BSDZ01000078">
    <property type="protein sequence ID" value="GLI66983.1"/>
    <property type="molecule type" value="Genomic_DNA"/>
</dbReference>
<proteinExistence type="inferred from homology"/>
<comment type="similarity">
    <text evidence="2 8">Belongs to the ammonia transporter channel (TC 1.A.11.2) family.</text>
</comment>
<feature type="transmembrane region" description="Helical" evidence="8">
    <location>
        <begin position="320"/>
        <end position="338"/>
    </location>
</feature>
<dbReference type="Pfam" id="PF00909">
    <property type="entry name" value="Ammonium_transp"/>
    <property type="match status" value="1"/>
</dbReference>
<feature type="compositionally biased region" description="Polar residues" evidence="9">
    <location>
        <begin position="624"/>
        <end position="637"/>
    </location>
</feature>
<dbReference type="PROSITE" id="PS01219">
    <property type="entry name" value="AMMONIUM_TRANSP"/>
    <property type="match status" value="1"/>
</dbReference>
<feature type="transmembrane region" description="Helical" evidence="8">
    <location>
        <begin position="372"/>
        <end position="394"/>
    </location>
</feature>
<sequence length="796" mass="80330">MSEGSSPAGHCSAEQYASLLQALHGDGAAATELCKIFTTIDRTEEVAHGLNTVFMVLSGALVFIMHGGFAMLEAGAIRSKNAMNILLQTVLDGAASAVMWYLVGFGFAYGIGDKPNGFIGDALFGLARYSSHHTITATGDWTSWFFQWAFCATAATIPAGAVAERFNFNAYLGYSVFLGGFVYPVVVHWVWCPTGWLGYSTNTPLLGAGMIDFAGSGVVHMTGGLAGLIGAWMVGPRMGRFDANGQAVHMPGHSAILVVLGTVLLWFGWYGFNPGSALVADTFSSAMIAGRAAVTSTLSGAAGGLSCLALAVIRHKAWDLTSLCNGVLVGLVSVTAGCTVYEPWAALLCGSLGAVLFEAACAVLLRLRIDDVVSAGPMHGICGAWGVLFVGLLAKEEYVRQTFADRDTYPYGLFYAGGGKLLASQVIGVLAIAGWVAGTMGPFFAAFKFARSLRISAEDESMGLDASKHGGSAYNIPMQRYIGGFGEGPAAGENSNRGVFVTPPYTNSGIVGGGVGVGCIGSGRAVGDAIMRGVTFGGSTFIVNNTGGVGTVSGGNVNITTNGSAFVTPFDGLNGILSTRPISSPAVSAVAGHTSGGPLMGTGGTDSSVGSEGPRIFCQGPVGRQQQVDGTSPSCSAPTLAVAADDALQPPSQPGKQAVPSVSEDPAVDSGGGHNGDVNTTKVDVVCSGASGCTAAAAAAASRATTAGGSSALTGDTAAISARSDRLNDRRIGSGASPSTSTTADAIGSIITSETTEAGTAGGGGGGGAQDSHGQSTSNSSCHGVTVLNIEVDGRP</sequence>
<dbReference type="PANTHER" id="PTHR11730:SF6">
    <property type="entry name" value="AMMONIUM TRANSPORTER"/>
    <property type="match status" value="1"/>
</dbReference>
<keyword evidence="12" id="KW-1185">Reference proteome</keyword>
<dbReference type="NCBIfam" id="TIGR00836">
    <property type="entry name" value="amt"/>
    <property type="match status" value="1"/>
</dbReference>
<protein>
    <recommendedName>
        <fullName evidence="8">Ammonium transporter</fullName>
    </recommendedName>
</protein>
<evidence type="ECO:0000256" key="6">
    <source>
        <dbReference type="ARBA" id="ARBA00023136"/>
    </source>
</evidence>
<evidence type="ECO:0000256" key="1">
    <source>
        <dbReference type="ARBA" id="ARBA00004141"/>
    </source>
</evidence>
<reference evidence="11 12" key="1">
    <citation type="journal article" date="2023" name="IScience">
        <title>Expanded male sex-determining region conserved during the evolution of homothallism in the green alga Volvox.</title>
        <authorList>
            <person name="Yamamoto K."/>
            <person name="Matsuzaki R."/>
            <person name="Mahakham W."/>
            <person name="Heman W."/>
            <person name="Sekimoto H."/>
            <person name="Kawachi M."/>
            <person name="Minakuchi Y."/>
            <person name="Toyoda A."/>
            <person name="Nozaki H."/>
        </authorList>
    </citation>
    <scope>NUCLEOTIDE SEQUENCE [LARGE SCALE GENOMIC DNA]</scope>
    <source>
        <strain evidence="11 12">NIES-4468</strain>
    </source>
</reference>
<feature type="transmembrane region" description="Helical" evidence="8">
    <location>
        <begin position="170"/>
        <end position="191"/>
    </location>
</feature>
<keyword evidence="7 8" id="KW-0924">Ammonia transport</keyword>
<feature type="domain" description="Ammonium transporter AmtB-like" evidence="10">
    <location>
        <begin position="53"/>
        <end position="474"/>
    </location>
</feature>